<name>A0ACC0AI85_CATRO</name>
<dbReference type="EMBL" id="CM044705">
    <property type="protein sequence ID" value="KAI5660642.1"/>
    <property type="molecule type" value="Genomic_DNA"/>
</dbReference>
<evidence type="ECO:0000313" key="2">
    <source>
        <dbReference type="Proteomes" id="UP001060085"/>
    </source>
</evidence>
<keyword evidence="2" id="KW-1185">Reference proteome</keyword>
<proteinExistence type="predicted"/>
<dbReference type="Proteomes" id="UP001060085">
    <property type="component" value="Linkage Group LG05"/>
</dbReference>
<organism evidence="1 2">
    <name type="scientific">Catharanthus roseus</name>
    <name type="common">Madagascar periwinkle</name>
    <name type="synonym">Vinca rosea</name>
    <dbReference type="NCBI Taxonomy" id="4058"/>
    <lineage>
        <taxon>Eukaryota</taxon>
        <taxon>Viridiplantae</taxon>
        <taxon>Streptophyta</taxon>
        <taxon>Embryophyta</taxon>
        <taxon>Tracheophyta</taxon>
        <taxon>Spermatophyta</taxon>
        <taxon>Magnoliopsida</taxon>
        <taxon>eudicotyledons</taxon>
        <taxon>Gunneridae</taxon>
        <taxon>Pentapetalae</taxon>
        <taxon>asterids</taxon>
        <taxon>lamiids</taxon>
        <taxon>Gentianales</taxon>
        <taxon>Apocynaceae</taxon>
        <taxon>Rauvolfioideae</taxon>
        <taxon>Vinceae</taxon>
        <taxon>Catharanthinae</taxon>
        <taxon>Catharanthus</taxon>
    </lineage>
</organism>
<accession>A0ACC0AI85</accession>
<sequence length="497" mass="54610">MASNGTSLVDGDTKTSLEKIKRQLASSSGRNLLQGPLLKRSETLRKWNERWVILDPTTGKMEYKTRRNEPTVKGSIIFDGNSTITISPVNFHGLPKYDGCCFYIGTPQKKDYFLCAETPGAARAWVSTLQATQLVLKAHKEAVNSLSGNGSAKLGTVATVVAAANSTAAEASKEIEAAMQIAMRNALGAMLNRVPDGPMDDLSIMKETLRVKDEELQNLARDLRARDSTIKVLAEKLSETAEAAEAAASAAHTLDEQRRIACAEVERLAKDAEKKIESCMSKLRESEDKVVILSKERDQLIKQRDSAIQESHLWRTELAKAREQAVILEGAVVRAEEKVRVTEADTEARIKAAAEKEAASMKEKQELLSYVHMLQEQLKRQQVETKQVFGEKSDSCPDTSSSIPLTKHVDPSEENVDKACLSVSKAIPMNGESVLAVDQANRRSIGEGEWNDIQTTESTIAEVREVAPETDRSSHDIPVVTLPVNSEHQQVPSSHQP</sequence>
<comment type="caution">
    <text evidence="1">The sequence shown here is derived from an EMBL/GenBank/DDBJ whole genome shotgun (WGS) entry which is preliminary data.</text>
</comment>
<reference evidence="2" key="1">
    <citation type="journal article" date="2023" name="Nat. Plants">
        <title>Single-cell RNA sequencing provides a high-resolution roadmap for understanding the multicellular compartmentation of specialized metabolism.</title>
        <authorList>
            <person name="Sun S."/>
            <person name="Shen X."/>
            <person name="Li Y."/>
            <person name="Li Y."/>
            <person name="Wang S."/>
            <person name="Li R."/>
            <person name="Zhang H."/>
            <person name="Shen G."/>
            <person name="Guo B."/>
            <person name="Wei J."/>
            <person name="Xu J."/>
            <person name="St-Pierre B."/>
            <person name="Chen S."/>
            <person name="Sun C."/>
        </authorList>
    </citation>
    <scope>NUCLEOTIDE SEQUENCE [LARGE SCALE GENOMIC DNA]</scope>
</reference>
<gene>
    <name evidence="1" type="ORF">M9H77_19965</name>
</gene>
<evidence type="ECO:0000313" key="1">
    <source>
        <dbReference type="EMBL" id="KAI5660642.1"/>
    </source>
</evidence>
<protein>
    <submittedName>
        <fullName evidence="1">Uncharacterized protein</fullName>
    </submittedName>
</protein>